<dbReference type="AlphaFoldDB" id="A0A8H7UWA8"/>
<keyword evidence="4" id="KW-1185">Reference proteome</keyword>
<feature type="transmembrane region" description="Helical" evidence="2">
    <location>
        <begin position="112"/>
        <end position="136"/>
    </location>
</feature>
<evidence type="ECO:0000256" key="1">
    <source>
        <dbReference type="SAM" id="MobiDB-lite"/>
    </source>
</evidence>
<sequence length="182" mass="20738">MSNNNNKKVPQWSLQLTEKLMSPSISSSAIIMHHPQDKQFENYLDRQFTSDDATLLKNRLSETPSKKPSEATTLRNSSGTAKYPTIVPKGGNPQEDEEANPWWLTKNDTDGFYSLPGVFFLLGFIFPPFWWIGSLWPRHVREKGGKMAERWQKLNRIMSIGFSSILVILVIVFAVLYATGNM</sequence>
<comment type="caution">
    <text evidence="3">The sequence shown here is derived from an EMBL/GenBank/DDBJ whole genome shotgun (WGS) entry which is preliminary data.</text>
</comment>
<evidence type="ECO:0000313" key="4">
    <source>
        <dbReference type="Proteomes" id="UP000603453"/>
    </source>
</evidence>
<accession>A0A8H7UWA8</accession>
<gene>
    <name evidence="3" type="ORF">INT47_003821</name>
</gene>
<dbReference type="EMBL" id="JAEPRD010000195">
    <property type="protein sequence ID" value="KAG2194453.1"/>
    <property type="molecule type" value="Genomic_DNA"/>
</dbReference>
<reference evidence="3" key="1">
    <citation type="submission" date="2020-12" db="EMBL/GenBank/DDBJ databases">
        <title>Metabolic potential, ecology and presence of endohyphal bacteria is reflected in genomic diversity of Mucoromycotina.</title>
        <authorList>
            <person name="Muszewska A."/>
            <person name="Okrasinska A."/>
            <person name="Steczkiewicz K."/>
            <person name="Drgas O."/>
            <person name="Orlowska M."/>
            <person name="Perlinska-Lenart U."/>
            <person name="Aleksandrzak-Piekarczyk T."/>
            <person name="Szatraj K."/>
            <person name="Zielenkiewicz U."/>
            <person name="Pilsyk S."/>
            <person name="Malc E."/>
            <person name="Mieczkowski P."/>
            <person name="Kruszewska J.S."/>
            <person name="Biernat P."/>
            <person name="Pawlowska J."/>
        </authorList>
    </citation>
    <scope>NUCLEOTIDE SEQUENCE</scope>
    <source>
        <strain evidence="3">WA0000017839</strain>
    </source>
</reference>
<proteinExistence type="predicted"/>
<name>A0A8H7UWA8_9FUNG</name>
<evidence type="ECO:0000256" key="2">
    <source>
        <dbReference type="SAM" id="Phobius"/>
    </source>
</evidence>
<keyword evidence="2" id="KW-1133">Transmembrane helix</keyword>
<organism evidence="3 4">
    <name type="scientific">Mucor saturninus</name>
    <dbReference type="NCBI Taxonomy" id="64648"/>
    <lineage>
        <taxon>Eukaryota</taxon>
        <taxon>Fungi</taxon>
        <taxon>Fungi incertae sedis</taxon>
        <taxon>Mucoromycota</taxon>
        <taxon>Mucoromycotina</taxon>
        <taxon>Mucoromycetes</taxon>
        <taxon>Mucorales</taxon>
        <taxon>Mucorineae</taxon>
        <taxon>Mucoraceae</taxon>
        <taxon>Mucor</taxon>
    </lineage>
</organism>
<evidence type="ECO:0000313" key="3">
    <source>
        <dbReference type="EMBL" id="KAG2194453.1"/>
    </source>
</evidence>
<feature type="region of interest" description="Disordered" evidence="1">
    <location>
        <begin position="61"/>
        <end position="98"/>
    </location>
</feature>
<feature type="compositionally biased region" description="Polar residues" evidence="1">
    <location>
        <begin position="70"/>
        <end position="80"/>
    </location>
</feature>
<feature type="transmembrane region" description="Helical" evidence="2">
    <location>
        <begin position="157"/>
        <end position="178"/>
    </location>
</feature>
<keyword evidence="2" id="KW-0812">Transmembrane</keyword>
<protein>
    <submittedName>
        <fullName evidence="3">Uncharacterized protein</fullName>
    </submittedName>
</protein>
<dbReference type="Proteomes" id="UP000603453">
    <property type="component" value="Unassembled WGS sequence"/>
</dbReference>
<dbReference type="OrthoDB" id="2140426at2759"/>
<keyword evidence="2" id="KW-0472">Membrane</keyword>